<gene>
    <name evidence="2" type="ORF">ACFQ2J_05610</name>
</gene>
<accession>A0ABW3KXQ6</accession>
<dbReference type="Gene3D" id="1.10.260.40">
    <property type="entry name" value="lambda repressor-like DNA-binding domains"/>
    <property type="match status" value="1"/>
</dbReference>
<feature type="domain" description="HTH cro/C1-type" evidence="1">
    <location>
        <begin position="6"/>
        <end position="49"/>
    </location>
</feature>
<evidence type="ECO:0000313" key="2">
    <source>
        <dbReference type="EMBL" id="MFD1018676.1"/>
    </source>
</evidence>
<dbReference type="PROSITE" id="PS50943">
    <property type="entry name" value="HTH_CROC1"/>
    <property type="match status" value="1"/>
</dbReference>
<reference evidence="3" key="1">
    <citation type="journal article" date="2019" name="Int. J. Syst. Evol. Microbiol.">
        <title>The Global Catalogue of Microorganisms (GCM) 10K type strain sequencing project: providing services to taxonomists for standard genome sequencing and annotation.</title>
        <authorList>
            <consortium name="The Broad Institute Genomics Platform"/>
            <consortium name="The Broad Institute Genome Sequencing Center for Infectious Disease"/>
            <person name="Wu L."/>
            <person name="Ma J."/>
        </authorList>
    </citation>
    <scope>NUCLEOTIDE SEQUENCE [LARGE SCALE GENOMIC DNA]</scope>
    <source>
        <strain evidence="3">CCUG 56607</strain>
    </source>
</reference>
<dbReference type="CDD" id="cd00093">
    <property type="entry name" value="HTH_XRE"/>
    <property type="match status" value="1"/>
</dbReference>
<name>A0ABW3KXQ6_9BACI</name>
<dbReference type="EMBL" id="JBHTKL010000001">
    <property type="protein sequence ID" value="MFD1018676.1"/>
    <property type="molecule type" value="Genomic_DNA"/>
</dbReference>
<organism evidence="2 3">
    <name type="scientific">Thalassobacillus hwangdonensis</name>
    <dbReference type="NCBI Taxonomy" id="546108"/>
    <lineage>
        <taxon>Bacteria</taxon>
        <taxon>Bacillati</taxon>
        <taxon>Bacillota</taxon>
        <taxon>Bacilli</taxon>
        <taxon>Bacillales</taxon>
        <taxon>Bacillaceae</taxon>
        <taxon>Thalassobacillus</taxon>
    </lineage>
</organism>
<protein>
    <submittedName>
        <fullName evidence="2">Helix-turn-helix domain-containing protein</fullName>
    </submittedName>
</protein>
<sequence>MDGKKLRELRFKHELTQKEMAKQLLITDAYLSQLETGARRISEKILYRIKREFF</sequence>
<dbReference type="InterPro" id="IPR001387">
    <property type="entry name" value="Cro/C1-type_HTH"/>
</dbReference>
<evidence type="ECO:0000313" key="3">
    <source>
        <dbReference type="Proteomes" id="UP001596990"/>
    </source>
</evidence>
<comment type="caution">
    <text evidence="2">The sequence shown here is derived from an EMBL/GenBank/DDBJ whole genome shotgun (WGS) entry which is preliminary data.</text>
</comment>
<proteinExistence type="predicted"/>
<dbReference type="Proteomes" id="UP001596990">
    <property type="component" value="Unassembled WGS sequence"/>
</dbReference>
<dbReference type="SUPFAM" id="SSF47413">
    <property type="entry name" value="lambda repressor-like DNA-binding domains"/>
    <property type="match status" value="1"/>
</dbReference>
<dbReference type="Pfam" id="PF01381">
    <property type="entry name" value="HTH_3"/>
    <property type="match status" value="1"/>
</dbReference>
<dbReference type="RefSeq" id="WP_386057360.1">
    <property type="nucleotide sequence ID" value="NZ_JBHTKL010000001.1"/>
</dbReference>
<keyword evidence="3" id="KW-1185">Reference proteome</keyword>
<dbReference type="InterPro" id="IPR010982">
    <property type="entry name" value="Lambda_DNA-bd_dom_sf"/>
</dbReference>
<evidence type="ECO:0000259" key="1">
    <source>
        <dbReference type="PROSITE" id="PS50943"/>
    </source>
</evidence>